<accession>A0A2N0TZ29</accession>
<reference evidence="1 2" key="1">
    <citation type="submission" date="2015-10" db="EMBL/GenBank/DDBJ databases">
        <title>Draft genome sequence of Salegentibacter salinarum KCTC 12975.</title>
        <authorList>
            <person name="Lin W."/>
            <person name="Zheng Q."/>
        </authorList>
    </citation>
    <scope>NUCLEOTIDE SEQUENCE [LARGE SCALE GENOMIC DNA]</scope>
    <source>
        <strain evidence="1 2">KCTC 12975</strain>
    </source>
</reference>
<dbReference type="STRING" id="447422.SAMN05660903_03574"/>
<keyword evidence="2" id="KW-1185">Reference proteome</keyword>
<evidence type="ECO:0000313" key="1">
    <source>
        <dbReference type="EMBL" id="PKD20004.1"/>
    </source>
</evidence>
<dbReference type="Proteomes" id="UP000232673">
    <property type="component" value="Unassembled WGS sequence"/>
</dbReference>
<organism evidence="1 2">
    <name type="scientific">Salegentibacter salinarum</name>
    <dbReference type="NCBI Taxonomy" id="447422"/>
    <lineage>
        <taxon>Bacteria</taxon>
        <taxon>Pseudomonadati</taxon>
        <taxon>Bacteroidota</taxon>
        <taxon>Flavobacteriia</taxon>
        <taxon>Flavobacteriales</taxon>
        <taxon>Flavobacteriaceae</taxon>
        <taxon>Salegentibacter</taxon>
    </lineage>
</organism>
<dbReference type="EMBL" id="LKTS01000008">
    <property type="protein sequence ID" value="PKD20004.1"/>
    <property type="molecule type" value="Genomic_DNA"/>
</dbReference>
<dbReference type="PANTHER" id="PTHR33055:SF3">
    <property type="entry name" value="PUTATIVE TRANSPOSASE FOR IS117-RELATED"/>
    <property type="match status" value="1"/>
</dbReference>
<dbReference type="RefSeq" id="WP_079714533.1">
    <property type="nucleotide sequence ID" value="NZ_FUZC01000022.1"/>
</dbReference>
<protein>
    <submittedName>
        <fullName evidence="1">Uncharacterized protein</fullName>
    </submittedName>
</protein>
<proteinExistence type="predicted"/>
<sequence length="122" mass="13934">MDTKSTALIPKLYVGIDIHKRSWKIHCSTDLFAGKSFTMPPVPEQLSQYVNKHFHGYEVSAAYEAGCCSYYAHRSFESYGWKSLVVNPADIHRKRKERHTKTDKIDASLSAGNLRMIAWKAL</sequence>
<dbReference type="AlphaFoldDB" id="A0A2N0TZ29"/>
<dbReference type="PANTHER" id="PTHR33055">
    <property type="entry name" value="TRANSPOSASE FOR INSERTION SEQUENCE ELEMENT IS1111A"/>
    <property type="match status" value="1"/>
</dbReference>
<evidence type="ECO:0000313" key="2">
    <source>
        <dbReference type="Proteomes" id="UP000232673"/>
    </source>
</evidence>
<dbReference type="OrthoDB" id="964423at2"/>
<comment type="caution">
    <text evidence="1">The sequence shown here is derived from an EMBL/GenBank/DDBJ whole genome shotgun (WGS) entry which is preliminary data.</text>
</comment>
<dbReference type="InterPro" id="IPR047650">
    <property type="entry name" value="Transpos_IS110"/>
</dbReference>
<gene>
    <name evidence="1" type="ORF">APR41_15125</name>
</gene>
<name>A0A2N0TZ29_9FLAO</name>